<evidence type="ECO:0000313" key="2">
    <source>
        <dbReference type="EMBL" id="KAF2454659.1"/>
    </source>
</evidence>
<accession>A0A6A6NSE3</accession>
<name>A0A6A6NSE3_9PEZI</name>
<proteinExistence type="predicted"/>
<organism evidence="2 3">
    <name type="scientific">Lineolata rhizophorae</name>
    <dbReference type="NCBI Taxonomy" id="578093"/>
    <lineage>
        <taxon>Eukaryota</taxon>
        <taxon>Fungi</taxon>
        <taxon>Dikarya</taxon>
        <taxon>Ascomycota</taxon>
        <taxon>Pezizomycotina</taxon>
        <taxon>Dothideomycetes</taxon>
        <taxon>Dothideomycetes incertae sedis</taxon>
        <taxon>Lineolatales</taxon>
        <taxon>Lineolataceae</taxon>
        <taxon>Lineolata</taxon>
    </lineage>
</organism>
<protein>
    <submittedName>
        <fullName evidence="2">Uncharacterized protein</fullName>
    </submittedName>
</protein>
<dbReference type="AlphaFoldDB" id="A0A6A6NSE3"/>
<evidence type="ECO:0000256" key="1">
    <source>
        <dbReference type="SAM" id="MobiDB-lite"/>
    </source>
</evidence>
<gene>
    <name evidence="2" type="ORF">BDY21DRAFT_100378</name>
</gene>
<feature type="region of interest" description="Disordered" evidence="1">
    <location>
        <begin position="88"/>
        <end position="112"/>
    </location>
</feature>
<sequence length="168" mass="17872">MSSPPPLAGQPAGASDKSLLASRSETGASPCRTPPLFSVSCLSPGAWPHLALRSRFPPKKSSDGIPIVCAGNRSSASTGHRWVSVSVQVQPSSSPSAPPGAPGHSCPANDRRCPPTCPRDIIASTRARSFQSRQRPLISLRGVFRGPVTARFLFFQVRVIRDQTELHP</sequence>
<feature type="region of interest" description="Disordered" evidence="1">
    <location>
        <begin position="1"/>
        <end position="33"/>
    </location>
</feature>
<keyword evidence="3" id="KW-1185">Reference proteome</keyword>
<dbReference type="EMBL" id="MU001690">
    <property type="protein sequence ID" value="KAF2454659.1"/>
    <property type="molecule type" value="Genomic_DNA"/>
</dbReference>
<evidence type="ECO:0000313" key="3">
    <source>
        <dbReference type="Proteomes" id="UP000799766"/>
    </source>
</evidence>
<dbReference type="Proteomes" id="UP000799766">
    <property type="component" value="Unassembled WGS sequence"/>
</dbReference>
<reference evidence="2" key="1">
    <citation type="journal article" date="2020" name="Stud. Mycol.">
        <title>101 Dothideomycetes genomes: a test case for predicting lifestyles and emergence of pathogens.</title>
        <authorList>
            <person name="Haridas S."/>
            <person name="Albert R."/>
            <person name="Binder M."/>
            <person name="Bloem J."/>
            <person name="Labutti K."/>
            <person name="Salamov A."/>
            <person name="Andreopoulos B."/>
            <person name="Baker S."/>
            <person name="Barry K."/>
            <person name="Bills G."/>
            <person name="Bluhm B."/>
            <person name="Cannon C."/>
            <person name="Castanera R."/>
            <person name="Culley D."/>
            <person name="Daum C."/>
            <person name="Ezra D."/>
            <person name="Gonzalez J."/>
            <person name="Henrissat B."/>
            <person name="Kuo A."/>
            <person name="Liang C."/>
            <person name="Lipzen A."/>
            <person name="Lutzoni F."/>
            <person name="Magnuson J."/>
            <person name="Mondo S."/>
            <person name="Nolan M."/>
            <person name="Ohm R."/>
            <person name="Pangilinan J."/>
            <person name="Park H.-J."/>
            <person name="Ramirez L."/>
            <person name="Alfaro M."/>
            <person name="Sun H."/>
            <person name="Tritt A."/>
            <person name="Yoshinaga Y."/>
            <person name="Zwiers L.-H."/>
            <person name="Turgeon B."/>
            <person name="Goodwin S."/>
            <person name="Spatafora J."/>
            <person name="Crous P."/>
            <person name="Grigoriev I."/>
        </authorList>
    </citation>
    <scope>NUCLEOTIDE SEQUENCE</scope>
    <source>
        <strain evidence="2">ATCC 16933</strain>
    </source>
</reference>